<name>A0A8H3UPQ9_VENIN</name>
<reference evidence="3 4" key="1">
    <citation type="submission" date="2019-11" db="EMBL/GenBank/DDBJ databases">
        <title>Venturia inaequalis Genome Resource.</title>
        <authorList>
            <person name="Lichtner F.J."/>
        </authorList>
    </citation>
    <scope>NUCLEOTIDE SEQUENCE [LARGE SCALE GENOMIC DNA]</scope>
    <source>
        <strain evidence="3">Bline_iso_100314</strain>
    </source>
</reference>
<dbReference type="PANTHER" id="PTHR12993:SF11">
    <property type="entry name" value="N-ACETYLGLUCOSAMINYL-PHOSPHATIDYLINOSITOL DE-N-ACETYLASE"/>
    <property type="match status" value="1"/>
</dbReference>
<dbReference type="EMBL" id="WNWQ01000210">
    <property type="protein sequence ID" value="KAE9974279.1"/>
    <property type="molecule type" value="Genomic_DNA"/>
</dbReference>
<evidence type="ECO:0000256" key="2">
    <source>
        <dbReference type="ARBA" id="ARBA00012176"/>
    </source>
</evidence>
<dbReference type="UniPathway" id="UPA00196"/>
<protein>
    <recommendedName>
        <fullName evidence="2">N-acetylglucosaminylphosphatidylinositol deacetylase</fullName>
        <ecNumber evidence="2">3.5.1.89</ecNumber>
    </recommendedName>
</protein>
<dbReference type="SUPFAM" id="SSF102588">
    <property type="entry name" value="LmbE-like"/>
    <property type="match status" value="1"/>
</dbReference>
<dbReference type="EC" id="3.5.1.89" evidence="2"/>
<dbReference type="Proteomes" id="UP000433883">
    <property type="component" value="Unassembled WGS sequence"/>
</dbReference>
<comment type="similarity">
    <text evidence="1">Belongs to the PIGL family.</text>
</comment>
<dbReference type="GO" id="GO:0005783">
    <property type="term" value="C:endoplasmic reticulum"/>
    <property type="evidence" value="ECO:0007669"/>
    <property type="project" value="TreeGrafter"/>
</dbReference>
<organism evidence="3 4">
    <name type="scientific">Venturia inaequalis</name>
    <name type="common">Apple scab fungus</name>
    <dbReference type="NCBI Taxonomy" id="5025"/>
    <lineage>
        <taxon>Eukaryota</taxon>
        <taxon>Fungi</taxon>
        <taxon>Dikarya</taxon>
        <taxon>Ascomycota</taxon>
        <taxon>Pezizomycotina</taxon>
        <taxon>Dothideomycetes</taxon>
        <taxon>Pleosporomycetidae</taxon>
        <taxon>Venturiales</taxon>
        <taxon>Venturiaceae</taxon>
        <taxon>Venturia</taxon>
    </lineage>
</organism>
<dbReference type="InterPro" id="IPR024078">
    <property type="entry name" value="LmbE-like_dom_sf"/>
</dbReference>
<evidence type="ECO:0000256" key="1">
    <source>
        <dbReference type="ARBA" id="ARBA00006066"/>
    </source>
</evidence>
<accession>A0A8H3UPQ9</accession>
<gene>
    <name evidence="3" type="ORF">BLS_003217</name>
</gene>
<evidence type="ECO:0000313" key="4">
    <source>
        <dbReference type="Proteomes" id="UP000433883"/>
    </source>
</evidence>
<comment type="caution">
    <text evidence="3">The sequence shown here is derived from an EMBL/GenBank/DDBJ whole genome shotgun (WGS) entry which is preliminary data.</text>
</comment>
<dbReference type="AlphaFoldDB" id="A0A8H3UPQ9"/>
<evidence type="ECO:0000313" key="3">
    <source>
        <dbReference type="EMBL" id="KAE9974279.1"/>
    </source>
</evidence>
<dbReference type="Gene3D" id="3.40.50.10320">
    <property type="entry name" value="LmbE-like"/>
    <property type="match status" value="1"/>
</dbReference>
<dbReference type="GO" id="GO:0000225">
    <property type="term" value="F:N-acetylglucosaminylphosphatidylinositol deacetylase activity"/>
    <property type="evidence" value="ECO:0007669"/>
    <property type="project" value="UniProtKB-EC"/>
</dbReference>
<dbReference type="InterPro" id="IPR003737">
    <property type="entry name" value="GlcNAc_PI_deacetylase-related"/>
</dbReference>
<dbReference type="GO" id="GO:0016020">
    <property type="term" value="C:membrane"/>
    <property type="evidence" value="ECO:0007669"/>
    <property type="project" value="GOC"/>
</dbReference>
<dbReference type="PANTHER" id="PTHR12993">
    <property type="entry name" value="N-ACETYLGLUCOSAMINYL-PHOSPHATIDYLINOSITOL DE-N-ACETYLASE-RELATED"/>
    <property type="match status" value="1"/>
</dbReference>
<dbReference type="Pfam" id="PF02585">
    <property type="entry name" value="PIG-L"/>
    <property type="match status" value="1"/>
</dbReference>
<dbReference type="GO" id="GO:0006506">
    <property type="term" value="P:GPI anchor biosynthetic process"/>
    <property type="evidence" value="ECO:0007669"/>
    <property type="project" value="UniProtKB-UniPathway"/>
</dbReference>
<sequence length="277" mass="31571">MTRSFPTLTGKKIVLLIAHPDDEAMFFAPALLSLSRPELGNHIKILCLSTGDSEGIGEIRRKELMMSGLSLGLRSSEDILVLDDEYFHQHYSTQLMLTVYHRNFPDGPKEWDALQISNLLTQHFSPKMSTLSPKSRPEANIDVLLTFDSYGVSSHPNHKSLYHGAHLYLKTLMSRHSGWECPIALYVLTTTSMLRKYLGIFDIPLTIGQAIFHKKRTGFFPTPLVAVSGVADFRKAQWAMYGAHKSQMLWFRWGWIWGSRYMVVNDLRKEGPKTRVT</sequence>
<proteinExistence type="inferred from homology"/>